<dbReference type="AlphaFoldDB" id="A0A1Q6FD17"/>
<evidence type="ECO:0000256" key="3">
    <source>
        <dbReference type="PIRSR" id="PIRSR005384-1"/>
    </source>
</evidence>
<name>A0A1Q6FD17_9BACT</name>
<evidence type="ECO:0000313" key="6">
    <source>
        <dbReference type="Proteomes" id="UP000187417"/>
    </source>
</evidence>
<comment type="caution">
    <text evidence="5">The sequence shown here is derived from an EMBL/GenBank/DDBJ whole genome shotgun (WGS) entry which is preliminary data.</text>
</comment>
<feature type="binding site" evidence="4">
    <location>
        <begin position="68"/>
        <end position="72"/>
    </location>
    <ligand>
        <name>D-ribulose 5-phosphate</name>
        <dbReference type="ChEBI" id="CHEBI:58121"/>
    </ligand>
</feature>
<dbReference type="SUPFAM" id="SSF89623">
    <property type="entry name" value="Ribose/Galactose isomerase RpiB/AlsB"/>
    <property type="match status" value="1"/>
</dbReference>
<dbReference type="PIRSF" id="PIRSF005384">
    <property type="entry name" value="RpiB_LacA_B"/>
    <property type="match status" value="1"/>
</dbReference>
<proteinExistence type="inferred from homology"/>
<dbReference type="GO" id="GO:0004751">
    <property type="term" value="F:ribose-5-phosphate isomerase activity"/>
    <property type="evidence" value="ECO:0007669"/>
    <property type="project" value="TreeGrafter"/>
</dbReference>
<evidence type="ECO:0000256" key="1">
    <source>
        <dbReference type="ARBA" id="ARBA00008754"/>
    </source>
</evidence>
<dbReference type="Gene3D" id="3.40.1400.10">
    <property type="entry name" value="Sugar-phosphate isomerase, RpiB/LacA/LacB"/>
    <property type="match status" value="1"/>
</dbReference>
<comment type="similarity">
    <text evidence="1">Belongs to the LacAB/RpiB family.</text>
</comment>
<protein>
    <submittedName>
        <fullName evidence="5">Ribose 5-phosphate isomerase B</fullName>
    </submittedName>
</protein>
<accession>A0A1Q6FD17</accession>
<dbReference type="EMBL" id="MNQH01000001">
    <property type="protein sequence ID" value="OKY96740.1"/>
    <property type="molecule type" value="Genomic_DNA"/>
</dbReference>
<organism evidence="5 6">
    <name type="scientific">Alistipes putredinis</name>
    <dbReference type="NCBI Taxonomy" id="28117"/>
    <lineage>
        <taxon>Bacteria</taxon>
        <taxon>Pseudomonadati</taxon>
        <taxon>Bacteroidota</taxon>
        <taxon>Bacteroidia</taxon>
        <taxon>Bacteroidales</taxon>
        <taxon>Rikenellaceae</taxon>
        <taxon>Alistipes</taxon>
    </lineage>
</organism>
<feature type="binding site" evidence="4">
    <location>
        <position position="138"/>
    </location>
    <ligand>
        <name>D-ribulose 5-phosphate</name>
        <dbReference type="ChEBI" id="CHEBI:58121"/>
    </ligand>
</feature>
<dbReference type="InterPro" id="IPR004785">
    <property type="entry name" value="RpiB"/>
</dbReference>
<dbReference type="Proteomes" id="UP000187417">
    <property type="component" value="Unassembled WGS sequence"/>
</dbReference>
<feature type="binding site" evidence="4">
    <location>
        <position position="134"/>
    </location>
    <ligand>
        <name>D-ribulose 5-phosphate</name>
        <dbReference type="ChEBI" id="CHEBI:58121"/>
    </ligand>
</feature>
<dbReference type="RefSeq" id="WP_278338926.1">
    <property type="nucleotide sequence ID" value="NZ_MNQH01000001.1"/>
</dbReference>
<gene>
    <name evidence="5" type="ORF">BHV66_01365</name>
</gene>
<feature type="active site" description="Proton donor" evidence="3">
    <location>
        <position position="100"/>
    </location>
</feature>
<dbReference type="GO" id="GO:0009052">
    <property type="term" value="P:pentose-phosphate shunt, non-oxidative branch"/>
    <property type="evidence" value="ECO:0007669"/>
    <property type="project" value="TreeGrafter"/>
</dbReference>
<dbReference type="NCBIfam" id="TIGR00689">
    <property type="entry name" value="rpiB_lacA_lacB"/>
    <property type="match status" value="1"/>
</dbReference>
<dbReference type="NCBIfam" id="NF004051">
    <property type="entry name" value="PRK05571.1"/>
    <property type="match status" value="1"/>
</dbReference>
<feature type="binding site" evidence="4">
    <location>
        <position position="101"/>
    </location>
    <ligand>
        <name>D-ribulose 5-phosphate</name>
        <dbReference type="ChEBI" id="CHEBI:58121"/>
    </ligand>
</feature>
<dbReference type="STRING" id="28117.BHV66_01365"/>
<dbReference type="InterPro" id="IPR003500">
    <property type="entry name" value="RpiB_LacA_LacB"/>
</dbReference>
<dbReference type="PANTHER" id="PTHR30345:SF0">
    <property type="entry name" value="DNA DAMAGE-REPAIR_TOLERATION PROTEIN DRT102"/>
    <property type="match status" value="1"/>
</dbReference>
<dbReference type="NCBIfam" id="TIGR01120">
    <property type="entry name" value="rpiB"/>
    <property type="match status" value="1"/>
</dbReference>
<sequence length="150" mass="16619">MEKKIGIASDHAGYEMKEFLAGYLAAKGWDVLDFGPESEESVDYPDFAHPLANAIESGELERGIGLCGSGEGMAITLNKHQGIRAGLVWDKQIAHLIRQHNNANVIVLPARFITNDQAVEFVEEFLATDFEGGRHQRRIEKIPVKACSRQ</sequence>
<dbReference type="InterPro" id="IPR036569">
    <property type="entry name" value="RpiB_LacA_LacB_sf"/>
</dbReference>
<evidence type="ECO:0000313" key="5">
    <source>
        <dbReference type="EMBL" id="OKY96740.1"/>
    </source>
</evidence>
<evidence type="ECO:0000256" key="2">
    <source>
        <dbReference type="ARBA" id="ARBA00023235"/>
    </source>
</evidence>
<dbReference type="PANTHER" id="PTHR30345">
    <property type="entry name" value="RIBOSE-5-PHOSPHATE ISOMERASE B"/>
    <property type="match status" value="1"/>
</dbReference>
<keyword evidence="2 5" id="KW-0413">Isomerase</keyword>
<dbReference type="Pfam" id="PF02502">
    <property type="entry name" value="LacAB_rpiB"/>
    <property type="match status" value="1"/>
</dbReference>
<feature type="binding site" evidence="4">
    <location>
        <position position="111"/>
    </location>
    <ligand>
        <name>D-ribulose 5-phosphate</name>
        <dbReference type="ChEBI" id="CHEBI:58121"/>
    </ligand>
</feature>
<feature type="active site" description="Proton acceptor" evidence="3">
    <location>
        <position position="67"/>
    </location>
</feature>
<evidence type="ECO:0000256" key="4">
    <source>
        <dbReference type="PIRSR" id="PIRSR005384-2"/>
    </source>
</evidence>
<reference evidence="5 6" key="1">
    <citation type="journal article" date="2016" name="Nat. Biotechnol.">
        <title>Measurement of bacterial replication rates in microbial communities.</title>
        <authorList>
            <person name="Brown C.T."/>
            <person name="Olm M.R."/>
            <person name="Thomas B.C."/>
            <person name="Banfield J.F."/>
        </authorList>
    </citation>
    <scope>NUCLEOTIDE SEQUENCE [LARGE SCALE GENOMIC DNA]</scope>
    <source>
        <strain evidence="5">CAG:67_53_122</strain>
    </source>
</reference>
<dbReference type="GO" id="GO:0019316">
    <property type="term" value="P:D-allose catabolic process"/>
    <property type="evidence" value="ECO:0007669"/>
    <property type="project" value="TreeGrafter"/>
</dbReference>
<feature type="binding site" evidence="4">
    <location>
        <begin position="10"/>
        <end position="11"/>
    </location>
    <ligand>
        <name>D-ribulose 5-phosphate</name>
        <dbReference type="ChEBI" id="CHEBI:58121"/>
    </ligand>
</feature>